<protein>
    <submittedName>
        <fullName evidence="2">2OG-Fe(II) oxygenase superfamily</fullName>
    </submittedName>
</protein>
<dbReference type="PANTHER" id="PTHR33099:SF7">
    <property type="entry name" value="MYND-TYPE DOMAIN-CONTAINING PROTEIN"/>
    <property type="match status" value="1"/>
</dbReference>
<gene>
    <name evidence="2" type="ORF">FALBO_5417</name>
</gene>
<organism evidence="2 3">
    <name type="scientific">Fusarium albosuccineum</name>
    <dbReference type="NCBI Taxonomy" id="1237068"/>
    <lineage>
        <taxon>Eukaryota</taxon>
        <taxon>Fungi</taxon>
        <taxon>Dikarya</taxon>
        <taxon>Ascomycota</taxon>
        <taxon>Pezizomycotina</taxon>
        <taxon>Sordariomycetes</taxon>
        <taxon>Hypocreomycetidae</taxon>
        <taxon>Hypocreales</taxon>
        <taxon>Nectriaceae</taxon>
        <taxon>Fusarium</taxon>
        <taxon>Fusarium decemcellulare species complex</taxon>
    </lineage>
</organism>
<accession>A0A8H4PCQ3</accession>
<proteinExistence type="predicted"/>
<evidence type="ECO:0000256" key="1">
    <source>
        <dbReference type="SAM" id="MobiDB-lite"/>
    </source>
</evidence>
<name>A0A8H4PCQ3_9HYPO</name>
<dbReference type="Proteomes" id="UP000554235">
    <property type="component" value="Unassembled WGS sequence"/>
</dbReference>
<keyword evidence="3" id="KW-1185">Reference proteome</keyword>
<sequence length="409" mass="44908">MEDDPESQSRIPDDTSLVYPRKNDRPSLSDADEAAQIYSLGPISHTERDARLGPDLCKQLEFHRRSADYYLNVYLENIDRIEEISVCFDPFDCPQELFTWTEQHSQRDAARLKVLSDGAIRGLVVMESILNHVHLQAISMPPSRTWVPKVIWTAACSVSAVTIPAKLTASLAAAGAIAGAIGLVLPPIWNFIHRGKLEKAQKKCNAPNRHRLQNATSCKGKRVAITNVFDSILRHPIASVIMASGRIGGIAGPGATNAQEGTENPKKELLDTLESIRGSGSFASFAGISNEIGAGVFVHGVGEISMPLSEFQACQLIEKARQAPYGKGSETLVDIAVRNTWELDAEQFEFRDPTWPNLIRNLCGHVGRGLGIDAPITPHLYKMLVYEKGAMFKAHTEQVSLNPETLNHI</sequence>
<evidence type="ECO:0000313" key="2">
    <source>
        <dbReference type="EMBL" id="KAF4467715.1"/>
    </source>
</evidence>
<comment type="caution">
    <text evidence="2">The sequence shown here is derived from an EMBL/GenBank/DDBJ whole genome shotgun (WGS) entry which is preliminary data.</text>
</comment>
<feature type="region of interest" description="Disordered" evidence="1">
    <location>
        <begin position="1"/>
        <end position="31"/>
    </location>
</feature>
<reference evidence="2 3" key="1">
    <citation type="submission" date="2020-01" db="EMBL/GenBank/DDBJ databases">
        <title>Identification and distribution of gene clusters putatively required for synthesis of sphingolipid metabolism inhibitors in phylogenetically diverse species of the filamentous fungus Fusarium.</title>
        <authorList>
            <person name="Kim H.-S."/>
            <person name="Busman M."/>
            <person name="Brown D.W."/>
            <person name="Divon H."/>
            <person name="Uhlig S."/>
            <person name="Proctor R.H."/>
        </authorList>
    </citation>
    <scope>NUCLEOTIDE SEQUENCE [LARGE SCALE GENOMIC DNA]</scope>
    <source>
        <strain evidence="2 3">NRRL 20459</strain>
    </source>
</reference>
<dbReference type="AlphaFoldDB" id="A0A8H4PCQ3"/>
<dbReference type="EMBL" id="JAADYS010000703">
    <property type="protein sequence ID" value="KAF4467715.1"/>
    <property type="molecule type" value="Genomic_DNA"/>
</dbReference>
<dbReference type="PANTHER" id="PTHR33099">
    <property type="entry name" value="FE2OG DIOXYGENASE DOMAIN-CONTAINING PROTEIN"/>
    <property type="match status" value="1"/>
</dbReference>
<evidence type="ECO:0000313" key="3">
    <source>
        <dbReference type="Proteomes" id="UP000554235"/>
    </source>
</evidence>
<dbReference type="OrthoDB" id="5102742at2759"/>